<dbReference type="PROSITE" id="PS50297">
    <property type="entry name" value="ANK_REP_REGION"/>
    <property type="match status" value="3"/>
</dbReference>
<feature type="repeat" description="ANK" evidence="3">
    <location>
        <begin position="160"/>
        <end position="192"/>
    </location>
</feature>
<dbReference type="Gene3D" id="1.25.40.20">
    <property type="entry name" value="Ankyrin repeat-containing domain"/>
    <property type="match status" value="2"/>
</dbReference>
<dbReference type="InterPro" id="IPR036770">
    <property type="entry name" value="Ankyrin_rpt-contain_sf"/>
</dbReference>
<proteinExistence type="predicted"/>
<dbReference type="RefSeq" id="XP_001270471.1">
    <property type="nucleotide sequence ID" value="XM_001270470.1"/>
</dbReference>
<dbReference type="InterPro" id="IPR002110">
    <property type="entry name" value="Ankyrin_rpt"/>
</dbReference>
<evidence type="ECO:0000256" key="2">
    <source>
        <dbReference type="ARBA" id="ARBA00023043"/>
    </source>
</evidence>
<dbReference type="HOGENOM" id="CLU_865924_0_0_1"/>
<organism evidence="4 5">
    <name type="scientific">Aspergillus clavatus (strain ATCC 1007 / CBS 513.65 / DSM 816 / NCTC 3887 / NRRL 1 / QM 1276 / 107)</name>
    <dbReference type="NCBI Taxonomy" id="344612"/>
    <lineage>
        <taxon>Eukaryota</taxon>
        <taxon>Fungi</taxon>
        <taxon>Dikarya</taxon>
        <taxon>Ascomycota</taxon>
        <taxon>Pezizomycotina</taxon>
        <taxon>Eurotiomycetes</taxon>
        <taxon>Eurotiomycetidae</taxon>
        <taxon>Eurotiales</taxon>
        <taxon>Aspergillaceae</taxon>
        <taxon>Aspergillus</taxon>
        <taxon>Aspergillus subgen. Fumigati</taxon>
    </lineage>
</organism>
<evidence type="ECO:0000313" key="4">
    <source>
        <dbReference type="EMBL" id="EAW09045.1"/>
    </source>
</evidence>
<feature type="repeat" description="ANK" evidence="3">
    <location>
        <begin position="259"/>
        <end position="291"/>
    </location>
</feature>
<gene>
    <name evidence="4" type="ORF">ACLA_077920</name>
</gene>
<dbReference type="Pfam" id="PF12796">
    <property type="entry name" value="Ank_2"/>
    <property type="match status" value="2"/>
</dbReference>
<reference evidence="4 5" key="1">
    <citation type="journal article" date="2008" name="PLoS Genet.">
        <title>Genomic islands in the pathogenic filamentous fungus Aspergillus fumigatus.</title>
        <authorList>
            <person name="Fedorova N.D."/>
            <person name="Khaldi N."/>
            <person name="Joardar V.S."/>
            <person name="Maiti R."/>
            <person name="Amedeo P."/>
            <person name="Anderson M.J."/>
            <person name="Crabtree J."/>
            <person name="Silva J.C."/>
            <person name="Badger J.H."/>
            <person name="Albarraq A."/>
            <person name="Angiuoli S."/>
            <person name="Bussey H."/>
            <person name="Bowyer P."/>
            <person name="Cotty P.J."/>
            <person name="Dyer P.S."/>
            <person name="Egan A."/>
            <person name="Galens K."/>
            <person name="Fraser-Liggett C.M."/>
            <person name="Haas B.J."/>
            <person name="Inman J.M."/>
            <person name="Kent R."/>
            <person name="Lemieux S."/>
            <person name="Malavazi I."/>
            <person name="Orvis J."/>
            <person name="Roemer T."/>
            <person name="Ronning C.M."/>
            <person name="Sundaram J.P."/>
            <person name="Sutton G."/>
            <person name="Turner G."/>
            <person name="Venter J.C."/>
            <person name="White O.R."/>
            <person name="Whitty B.R."/>
            <person name="Youngman P."/>
            <person name="Wolfe K.H."/>
            <person name="Goldman G.H."/>
            <person name="Wortman J.R."/>
            <person name="Jiang B."/>
            <person name="Denning D.W."/>
            <person name="Nierman W.C."/>
        </authorList>
    </citation>
    <scope>NUCLEOTIDE SEQUENCE [LARGE SCALE GENOMIC DNA]</scope>
    <source>
        <strain evidence="5">ATCC 1007 / CBS 513.65 / DSM 816 / NCTC 3887 / NRRL 1</strain>
    </source>
</reference>
<dbReference type="SMART" id="SM00248">
    <property type="entry name" value="ANK"/>
    <property type="match status" value="5"/>
</dbReference>
<dbReference type="KEGG" id="act:ACLA_077920"/>
<dbReference type="Proteomes" id="UP000006701">
    <property type="component" value="Unassembled WGS sequence"/>
</dbReference>
<evidence type="ECO:0000313" key="5">
    <source>
        <dbReference type="Proteomes" id="UP000006701"/>
    </source>
</evidence>
<dbReference type="AlphaFoldDB" id="A1CLR6"/>
<evidence type="ECO:0000256" key="3">
    <source>
        <dbReference type="PROSITE-ProRule" id="PRU00023"/>
    </source>
</evidence>
<dbReference type="PROSITE" id="PS50088">
    <property type="entry name" value="ANK_REPEAT"/>
    <property type="match status" value="3"/>
</dbReference>
<dbReference type="EMBL" id="DS027057">
    <property type="protein sequence ID" value="EAW09045.1"/>
    <property type="molecule type" value="Genomic_DNA"/>
</dbReference>
<dbReference type="VEuPathDB" id="FungiDB:ACLA_077920"/>
<dbReference type="PRINTS" id="PR01415">
    <property type="entry name" value="ANKYRIN"/>
</dbReference>
<keyword evidence="2 3" id="KW-0040">ANK repeat</keyword>
<accession>A1CLR6</accession>
<dbReference type="eggNOG" id="KOG0504">
    <property type="taxonomic scope" value="Eukaryota"/>
</dbReference>
<sequence length="321" mass="35444">MFENESSSDVKLGRVGPFTADATDIRHGTMVEFLCRAKVPPEIKKGWYWNMEWDSLVPILQTLLAFNANPDKFIADKEPGFPLISAACNGCLRAVELLLDAGARVNLSLPHFYGTALQAAVSQGHLEVAEYLIEKTSDINVPRSLPLEYPDSSRDDGISALQTPVQLAAKNNNLALLQMLLERGASVSACPVSACPNFESYYPYKATLKRYWLRYGPQYNKHYLVYTALQYGVINQNLNIVELLLSAGADPDSRVAPGIGDTPLQMAARLGNLELARLLLSSGADVNAPPLRLTTAELHFKGQQRVETGRSYQCFNTKKHK</sequence>
<dbReference type="PANTHER" id="PTHR24198:SF194">
    <property type="entry name" value="INVERSIN-A"/>
    <property type="match status" value="1"/>
</dbReference>
<dbReference type="STRING" id="344612.A1CLR6"/>
<dbReference type="SUPFAM" id="SSF48403">
    <property type="entry name" value="Ankyrin repeat"/>
    <property type="match status" value="1"/>
</dbReference>
<dbReference type="Pfam" id="PF00023">
    <property type="entry name" value="Ank"/>
    <property type="match status" value="1"/>
</dbReference>
<name>A1CLR6_ASPCL</name>
<keyword evidence="1" id="KW-0677">Repeat</keyword>
<feature type="repeat" description="ANK" evidence="3">
    <location>
        <begin position="115"/>
        <end position="144"/>
    </location>
</feature>
<keyword evidence="5" id="KW-1185">Reference proteome</keyword>
<protein>
    <submittedName>
        <fullName evidence="4">Ankyrin repeat protein</fullName>
    </submittedName>
</protein>
<evidence type="ECO:0000256" key="1">
    <source>
        <dbReference type="ARBA" id="ARBA00022737"/>
    </source>
</evidence>
<dbReference type="PANTHER" id="PTHR24198">
    <property type="entry name" value="ANKYRIN REPEAT AND PROTEIN KINASE DOMAIN-CONTAINING PROTEIN"/>
    <property type="match status" value="1"/>
</dbReference>
<dbReference type="OrthoDB" id="194358at2759"/>
<dbReference type="GeneID" id="4702585"/>